<evidence type="ECO:0000313" key="9">
    <source>
        <dbReference type="EMBL" id="ANF16923.1"/>
    </source>
</evidence>
<reference evidence="9 10" key="1">
    <citation type="submission" date="2015-04" db="EMBL/GenBank/DDBJ databases">
        <title>Buchnera aphidicola assembly.</title>
        <authorList>
            <person name="Zhang Y."/>
        </authorList>
    </citation>
    <scope>NUCLEOTIDE SEQUENCE [LARGE SCALE GENOMIC DNA]</scope>
    <source>
        <strain evidence="9 10">SC</strain>
    </source>
</reference>
<dbReference type="GO" id="GO:0009055">
    <property type="term" value="F:electron transfer activity"/>
    <property type="evidence" value="ECO:0007669"/>
    <property type="project" value="InterPro"/>
</dbReference>
<dbReference type="GO" id="GO:0022900">
    <property type="term" value="P:electron transport chain"/>
    <property type="evidence" value="ECO:0007669"/>
    <property type="project" value="UniProtKB-UniRule"/>
</dbReference>
<keyword evidence="6 7" id="KW-1133">Transmembrane helix</keyword>
<organism evidence="9 10">
    <name type="scientific">Buchnera aphidicola subsp. Schlechtendalia chinensis</name>
    <dbReference type="NCBI Taxonomy" id="118110"/>
    <lineage>
        <taxon>Bacteria</taxon>
        <taxon>Pseudomonadati</taxon>
        <taxon>Pseudomonadota</taxon>
        <taxon>Gammaproteobacteria</taxon>
        <taxon>Enterobacterales</taxon>
        <taxon>Erwiniaceae</taxon>
        <taxon>Buchnera</taxon>
    </lineage>
</organism>
<evidence type="ECO:0000256" key="4">
    <source>
        <dbReference type="ARBA" id="ARBA00022643"/>
    </source>
</evidence>
<dbReference type="Proteomes" id="UP000077654">
    <property type="component" value="Chromosome"/>
</dbReference>
<dbReference type="InterPro" id="IPR010209">
    <property type="entry name" value="Ion_transpt_RnfG/RsxG"/>
</dbReference>
<feature type="domain" description="FMN-binding" evidence="8">
    <location>
        <begin position="101"/>
        <end position="193"/>
    </location>
</feature>
<feature type="modified residue" description="FMN phosphoryl threonine" evidence="6">
    <location>
        <position position="176"/>
    </location>
</feature>
<gene>
    <name evidence="6" type="primary">rnfG</name>
    <name evidence="9" type="ORF">XW81_00560</name>
</gene>
<keyword evidence="6" id="KW-1003">Cell membrane</keyword>
<keyword evidence="2 6" id="KW-0597">Phosphoprotein</keyword>
<dbReference type="Pfam" id="PF04205">
    <property type="entry name" value="FMN_bind"/>
    <property type="match status" value="1"/>
</dbReference>
<dbReference type="NCBIfam" id="NF002519">
    <property type="entry name" value="PRK01908.1"/>
    <property type="match status" value="1"/>
</dbReference>
<keyword evidence="6" id="KW-0997">Cell inner membrane</keyword>
<accession>A0A172WD83</accession>
<keyword evidence="10" id="KW-1185">Reference proteome</keyword>
<comment type="cofactor">
    <cofactor evidence="6">
        <name>FMN</name>
        <dbReference type="ChEBI" id="CHEBI:58210"/>
    </cofactor>
</comment>
<dbReference type="PATRIC" id="fig|118110.3.peg.106"/>
<dbReference type="EMBL" id="CP011299">
    <property type="protein sequence ID" value="ANF16923.1"/>
    <property type="molecule type" value="Genomic_DNA"/>
</dbReference>
<dbReference type="GO" id="GO:0005886">
    <property type="term" value="C:plasma membrane"/>
    <property type="evidence" value="ECO:0007669"/>
    <property type="project" value="UniProtKB-SubCell"/>
</dbReference>
<evidence type="ECO:0000256" key="3">
    <source>
        <dbReference type="ARBA" id="ARBA00022630"/>
    </source>
</evidence>
<dbReference type="GO" id="GO:0010181">
    <property type="term" value="F:FMN binding"/>
    <property type="evidence" value="ECO:0007669"/>
    <property type="project" value="InterPro"/>
</dbReference>
<keyword evidence="6" id="KW-1278">Translocase</keyword>
<sequence length="211" mass="23701">MTFLNRNNFSILILFVASIITSGSVILVYAFTKPKIISQQENYQKMVLNFVIPQKLLLGTQTSCYTINNILLGDNENHQFWMIKKNNVLKALIFKVVAPDGYSGDIKIIISLNPNKKILGVRILDHHETPGLGDKIDVRISNWITKFSGITVLGLNDPKFSLKKYGGSIDQFAGATITPLAVINAIKRTVNLTQKLIFNSSNFKRCDFNHE</sequence>
<protein>
    <recommendedName>
        <fullName evidence="6">Ion-translocating oxidoreductase complex subunit G</fullName>
        <ecNumber evidence="6">7.-.-.-</ecNumber>
    </recommendedName>
    <alternativeName>
        <fullName evidence="6">Rnf electron transport complex subunit G</fullName>
    </alternativeName>
</protein>
<keyword evidence="5 6" id="KW-0249">Electron transport</keyword>
<proteinExistence type="inferred from homology"/>
<evidence type="ECO:0000256" key="5">
    <source>
        <dbReference type="ARBA" id="ARBA00022982"/>
    </source>
</evidence>
<dbReference type="OrthoDB" id="9784165at2"/>
<keyword evidence="6 7" id="KW-0812">Transmembrane</keyword>
<dbReference type="RefSeq" id="WP_075473913.1">
    <property type="nucleotide sequence ID" value="NZ_CP011299.1"/>
</dbReference>
<evidence type="ECO:0000256" key="1">
    <source>
        <dbReference type="ARBA" id="ARBA00022448"/>
    </source>
</evidence>
<dbReference type="PANTHER" id="PTHR36118:SF1">
    <property type="entry name" value="ION-TRANSLOCATING OXIDOREDUCTASE COMPLEX SUBUNIT G"/>
    <property type="match status" value="1"/>
</dbReference>
<dbReference type="NCBIfam" id="TIGR01947">
    <property type="entry name" value="rnfG"/>
    <property type="match status" value="1"/>
</dbReference>
<comment type="function">
    <text evidence="6">Part of a membrane-bound complex that couples electron transfer with translocation of ions across the membrane.</text>
</comment>
<dbReference type="PIRSF" id="PIRSF006091">
    <property type="entry name" value="E_trnsport_RnfG"/>
    <property type="match status" value="1"/>
</dbReference>
<keyword evidence="3 6" id="KW-0285">Flavoprotein</keyword>
<dbReference type="InterPro" id="IPR007329">
    <property type="entry name" value="FMN-bd"/>
</dbReference>
<keyword evidence="4 6" id="KW-0288">FMN</keyword>
<dbReference type="AlphaFoldDB" id="A0A172WD83"/>
<dbReference type="EC" id="7.-.-.-" evidence="6"/>
<comment type="similarity">
    <text evidence="6">Belongs to the RnfG family.</text>
</comment>
<evidence type="ECO:0000313" key="10">
    <source>
        <dbReference type="Proteomes" id="UP000077654"/>
    </source>
</evidence>
<comment type="subcellular location">
    <subcellularLocation>
        <location evidence="6">Cell inner membrane</location>
        <topology evidence="6">Single-pass membrane protein</topology>
    </subcellularLocation>
</comment>
<keyword evidence="6 7" id="KW-0472">Membrane</keyword>
<evidence type="ECO:0000256" key="2">
    <source>
        <dbReference type="ARBA" id="ARBA00022553"/>
    </source>
</evidence>
<dbReference type="HAMAP" id="MF_00479">
    <property type="entry name" value="RsxG_RnfG"/>
    <property type="match status" value="1"/>
</dbReference>
<comment type="subunit">
    <text evidence="6">The complex is composed of six subunits: RnfA, RnfB, RnfC, RnfD, RnfE and RnfG.</text>
</comment>
<feature type="transmembrane region" description="Helical" evidence="7">
    <location>
        <begin position="12"/>
        <end position="31"/>
    </location>
</feature>
<keyword evidence="1 6" id="KW-0813">Transport</keyword>
<dbReference type="SMART" id="SM00900">
    <property type="entry name" value="FMN_bind"/>
    <property type="match status" value="1"/>
</dbReference>
<name>A0A172WD83_BUCSC</name>
<evidence type="ECO:0000259" key="8">
    <source>
        <dbReference type="SMART" id="SM00900"/>
    </source>
</evidence>
<evidence type="ECO:0000256" key="6">
    <source>
        <dbReference type="HAMAP-Rule" id="MF_00479"/>
    </source>
</evidence>
<evidence type="ECO:0000256" key="7">
    <source>
        <dbReference type="SAM" id="Phobius"/>
    </source>
</evidence>
<dbReference type="STRING" id="118110.XW81_00560"/>
<dbReference type="PANTHER" id="PTHR36118">
    <property type="entry name" value="ION-TRANSLOCATING OXIDOREDUCTASE COMPLEX SUBUNIT G"/>
    <property type="match status" value="1"/>
</dbReference>